<dbReference type="RefSeq" id="WP_267030948.1">
    <property type="nucleotide sequence ID" value="NZ_JAIFZO010000002.1"/>
</dbReference>
<accession>A0ABT3VFF2</accession>
<keyword evidence="2" id="KW-1185">Reference proteome</keyword>
<sequence length="310" mass="33918">MRGEYGLSESLGDRAPVSAITDGRFLLSDNGNRTVVRRPDGGLDCRRDRGAGSTGLSADEARALELPGTELTWRFLNLGGWSTWVPVLVDEQDAVVWVQHEGFFPSGYRPVDTEPTYEPSDVPEPWMDYLGMGEHYCVTLIQNVTPHEALRRFGAADDDISTSTWYQLLNRAAFEEVDHHKTHVVAAFALGPHALLVEDIGNEGVHRPDLSVGTFAVSAFRSLSTEHFSVSRDGVELASMHLSSLCEVEGTHPDAITKVFPEMGIDDVEAFEDDPETVLNDLELLRRIAGISPTVADLAGEARVAIFPSG</sequence>
<gene>
    <name evidence="1" type="ORF">K3769_39075</name>
</gene>
<name>A0ABT3VFF2_9ACTN</name>
<dbReference type="InterPro" id="IPR045592">
    <property type="entry name" value="DUF6461"/>
</dbReference>
<comment type="caution">
    <text evidence="1">The sequence shown here is derived from an EMBL/GenBank/DDBJ whole genome shotgun (WGS) entry which is preliminary data.</text>
</comment>
<proteinExistence type="predicted"/>
<evidence type="ECO:0000313" key="2">
    <source>
        <dbReference type="Proteomes" id="UP001165590"/>
    </source>
</evidence>
<dbReference type="Pfam" id="PF20062">
    <property type="entry name" value="DUF6461"/>
    <property type="match status" value="1"/>
</dbReference>
<dbReference type="EMBL" id="JAIFZO010000002">
    <property type="protein sequence ID" value="MCX4238679.1"/>
    <property type="molecule type" value="Genomic_DNA"/>
</dbReference>
<reference evidence="1" key="1">
    <citation type="journal article" date="2022" name="bioRxiv">
        <title>Discovery and biosynthetic assessment of Streptomyces ortus sp nov. isolated from a deep-sea sponge.</title>
        <authorList>
            <person name="Williams S.E."/>
        </authorList>
    </citation>
    <scope>NUCLEOTIDE SEQUENCE</scope>
    <source>
        <strain evidence="1">A15ISP2-DRY2</strain>
    </source>
</reference>
<evidence type="ECO:0000313" key="1">
    <source>
        <dbReference type="EMBL" id="MCX4238679.1"/>
    </source>
</evidence>
<dbReference type="Proteomes" id="UP001165590">
    <property type="component" value="Unassembled WGS sequence"/>
</dbReference>
<organism evidence="1 2">
    <name type="scientific">Streptomyces ortus</name>
    <dbReference type="NCBI Taxonomy" id="2867268"/>
    <lineage>
        <taxon>Bacteria</taxon>
        <taxon>Bacillati</taxon>
        <taxon>Actinomycetota</taxon>
        <taxon>Actinomycetes</taxon>
        <taxon>Kitasatosporales</taxon>
        <taxon>Streptomycetaceae</taxon>
        <taxon>Streptomyces</taxon>
    </lineage>
</organism>
<protein>
    <submittedName>
        <fullName evidence="1">DUF6461 domain-containing protein</fullName>
    </submittedName>
</protein>